<gene>
    <name evidence="2" type="ORF">WDS16_09240</name>
</gene>
<feature type="region of interest" description="Disordered" evidence="1">
    <location>
        <begin position="1"/>
        <end position="22"/>
    </location>
</feature>
<evidence type="ECO:0000313" key="2">
    <source>
        <dbReference type="EMBL" id="WXG70652.1"/>
    </source>
</evidence>
<evidence type="ECO:0000313" key="3">
    <source>
        <dbReference type="Proteomes" id="UP001432000"/>
    </source>
</evidence>
<accession>A0ABZ2PN83</accession>
<proteinExistence type="predicted"/>
<protein>
    <submittedName>
        <fullName evidence="2">Uncharacterized protein</fullName>
    </submittedName>
</protein>
<dbReference type="EMBL" id="CP147846">
    <property type="protein sequence ID" value="WXG70652.1"/>
    <property type="molecule type" value="Genomic_DNA"/>
</dbReference>
<sequence length="52" mass="5537">MAMIESSAQTVDESVREAQSVSSTLIGPMSEIRATLSIDGYSDAALRSFNGR</sequence>
<name>A0ABZ2PN83_9NOCA</name>
<reference evidence="2 3" key="1">
    <citation type="submission" date="2024-03" db="EMBL/GenBank/DDBJ databases">
        <title>Natural products discovery in diverse microorganisms through a two-stage MS feature dereplication strategy.</title>
        <authorList>
            <person name="Zhang R."/>
        </authorList>
    </citation>
    <scope>NUCLEOTIDE SEQUENCE [LARGE SCALE GENOMIC DNA]</scope>
    <source>
        <strain evidence="2 3">18930</strain>
    </source>
</reference>
<dbReference type="Proteomes" id="UP001432000">
    <property type="component" value="Chromosome"/>
</dbReference>
<evidence type="ECO:0000256" key="1">
    <source>
        <dbReference type="SAM" id="MobiDB-lite"/>
    </source>
</evidence>
<organism evidence="2 3">
    <name type="scientific">Rhodococcus sovatensis</name>
    <dbReference type="NCBI Taxonomy" id="1805840"/>
    <lineage>
        <taxon>Bacteria</taxon>
        <taxon>Bacillati</taxon>
        <taxon>Actinomycetota</taxon>
        <taxon>Actinomycetes</taxon>
        <taxon>Mycobacteriales</taxon>
        <taxon>Nocardiaceae</taxon>
        <taxon>Rhodococcus</taxon>
    </lineage>
</organism>
<keyword evidence="3" id="KW-1185">Reference proteome</keyword>
<dbReference type="RefSeq" id="WP_338892193.1">
    <property type="nucleotide sequence ID" value="NZ_CP147846.1"/>
</dbReference>